<evidence type="ECO:0000313" key="4">
    <source>
        <dbReference type="Proteomes" id="UP001165160"/>
    </source>
</evidence>
<reference evidence="4" key="1">
    <citation type="journal article" date="2023" name="Commun. Biol.">
        <title>Genome analysis of Parmales, the sister group of diatoms, reveals the evolutionary specialization of diatoms from phago-mixotrophs to photoautotrophs.</title>
        <authorList>
            <person name="Ban H."/>
            <person name="Sato S."/>
            <person name="Yoshikawa S."/>
            <person name="Yamada K."/>
            <person name="Nakamura Y."/>
            <person name="Ichinomiya M."/>
            <person name="Sato N."/>
            <person name="Blanc-Mathieu R."/>
            <person name="Endo H."/>
            <person name="Kuwata A."/>
            <person name="Ogata H."/>
        </authorList>
    </citation>
    <scope>NUCLEOTIDE SEQUENCE [LARGE SCALE GENOMIC DNA]</scope>
    <source>
        <strain evidence="4">NIES 3699</strain>
    </source>
</reference>
<dbReference type="InterPro" id="IPR041898">
    <property type="entry name" value="MAGE_WH1"/>
</dbReference>
<accession>A0A9W7FD12</accession>
<feature type="compositionally biased region" description="Acidic residues" evidence="1">
    <location>
        <begin position="307"/>
        <end position="324"/>
    </location>
</feature>
<dbReference type="Gene3D" id="1.10.10.1210">
    <property type="entry name" value="MAGE homology domain, winged helix WH2 motif"/>
    <property type="match status" value="1"/>
</dbReference>
<organism evidence="3 4">
    <name type="scientific">Triparma verrucosa</name>
    <dbReference type="NCBI Taxonomy" id="1606542"/>
    <lineage>
        <taxon>Eukaryota</taxon>
        <taxon>Sar</taxon>
        <taxon>Stramenopiles</taxon>
        <taxon>Ochrophyta</taxon>
        <taxon>Bolidophyceae</taxon>
        <taxon>Parmales</taxon>
        <taxon>Triparmaceae</taxon>
        <taxon>Triparma</taxon>
    </lineage>
</organism>
<dbReference type="AlphaFoldDB" id="A0A9W7FD12"/>
<dbReference type="Gene3D" id="1.10.10.1200">
    <property type="entry name" value="MAGE homology domain, winged helix WH1 motif"/>
    <property type="match status" value="1"/>
</dbReference>
<protein>
    <recommendedName>
        <fullName evidence="2">MAGE domain-containing protein</fullName>
    </recommendedName>
</protein>
<name>A0A9W7FD12_9STRA</name>
<feature type="domain" description="MAGE" evidence="2">
    <location>
        <begin position="83"/>
        <end position="288"/>
    </location>
</feature>
<dbReference type="Pfam" id="PF01454">
    <property type="entry name" value="MAGE"/>
    <property type="match status" value="1"/>
</dbReference>
<dbReference type="PANTHER" id="PTHR11736">
    <property type="entry name" value="MELANOMA-ASSOCIATED ANTIGEN MAGE ANTIGEN"/>
    <property type="match status" value="1"/>
</dbReference>
<evidence type="ECO:0000256" key="1">
    <source>
        <dbReference type="SAM" id="MobiDB-lite"/>
    </source>
</evidence>
<dbReference type="InterPro" id="IPR002190">
    <property type="entry name" value="MHD_dom"/>
</dbReference>
<dbReference type="Proteomes" id="UP001165160">
    <property type="component" value="Unassembled WGS sequence"/>
</dbReference>
<sequence length="324" mass="36554">MSRPKRGRSQSSPPVSDDEGSVGHRKKTAVDDEEEEDNKEGILEVFTQTLPEASQSLLHSTSNEDAAFLTLSPPVRSKLINDMVRYFIFMAGQKKAFTKRMAVESVLEDYRKQKIAGAIFESATKKLHDLYGWSVLSTPSFMLSSLPPKYKDLNYIINHLPPDTTGDHASALNERYDSGVNGFLIVVLCLIYNKGFVRSDTKRRNDFKWVKEESLYGWLNEIDGEIGEEVKKAKEVEVEGVGCVPNVLEDFVASNYLITEKIKTDNDFSGVYYAWGPRAALEVGRKQIIYYTANVLDQQPDPTMLQELEEGEEEEEEGEAEGEE</sequence>
<dbReference type="EMBL" id="BRXX01000408">
    <property type="protein sequence ID" value="GMI09982.1"/>
    <property type="molecule type" value="Genomic_DNA"/>
</dbReference>
<evidence type="ECO:0000313" key="3">
    <source>
        <dbReference type="EMBL" id="GMI09982.1"/>
    </source>
</evidence>
<proteinExistence type="predicted"/>
<dbReference type="GO" id="GO:0005634">
    <property type="term" value="C:nucleus"/>
    <property type="evidence" value="ECO:0007669"/>
    <property type="project" value="TreeGrafter"/>
</dbReference>
<dbReference type="SMART" id="SM01373">
    <property type="entry name" value="MAGE"/>
    <property type="match status" value="1"/>
</dbReference>
<keyword evidence="4" id="KW-1185">Reference proteome</keyword>
<dbReference type="InterPro" id="IPR041899">
    <property type="entry name" value="MAGE_WH2"/>
</dbReference>
<dbReference type="InterPro" id="IPR037445">
    <property type="entry name" value="MAGE"/>
</dbReference>
<gene>
    <name evidence="3" type="ORF">TrVE_jg14197</name>
</gene>
<dbReference type="PANTHER" id="PTHR11736:SF14">
    <property type="entry name" value="NSE3 HOMOLOG, SMC5-SMC6 COMPLEX COMPONENT"/>
    <property type="match status" value="1"/>
</dbReference>
<evidence type="ECO:0000259" key="2">
    <source>
        <dbReference type="SMART" id="SM01373"/>
    </source>
</evidence>
<feature type="region of interest" description="Disordered" evidence="1">
    <location>
        <begin position="1"/>
        <end position="38"/>
    </location>
</feature>
<feature type="region of interest" description="Disordered" evidence="1">
    <location>
        <begin position="300"/>
        <end position="324"/>
    </location>
</feature>
<comment type="caution">
    <text evidence="3">The sequence shown here is derived from an EMBL/GenBank/DDBJ whole genome shotgun (WGS) entry which is preliminary data.</text>
</comment>